<dbReference type="OrthoDB" id="2381602at2"/>
<dbReference type="EMBL" id="MSZX01000001">
    <property type="protein sequence ID" value="OPA81337.1"/>
    <property type="molecule type" value="Genomic_DNA"/>
</dbReference>
<evidence type="ECO:0000313" key="2">
    <source>
        <dbReference type="EMBL" id="OPA81337.1"/>
    </source>
</evidence>
<reference evidence="2 3" key="1">
    <citation type="submission" date="2017-01" db="EMBL/GenBank/DDBJ databases">
        <title>Genome analysis of Paenibacillus selenitrireducens ES3-24.</title>
        <authorList>
            <person name="Xu D."/>
            <person name="Yao R."/>
            <person name="Zheng S."/>
        </authorList>
    </citation>
    <scope>NUCLEOTIDE SEQUENCE [LARGE SCALE GENOMIC DNA]</scope>
    <source>
        <strain evidence="2 3">ES3-24</strain>
    </source>
</reference>
<keyword evidence="1" id="KW-0472">Membrane</keyword>
<gene>
    <name evidence="2" type="ORF">BVG16_03210</name>
</gene>
<keyword evidence="1" id="KW-0812">Transmembrane</keyword>
<keyword evidence="1" id="KW-1133">Transmembrane helix</keyword>
<sequence>MAKWLQSLEKWIGGGPGGSKRVQSFRWLLILGLVGIGLLLFNAFTHMNVKQVDTVNEGREPPINQQDTAVTATHDSSSSFDTIESTMEASMKGILEKIVGVGEVDAVVTIESTEEVVVQREVKDNQQVTDESDPNGARRHVTQYSRDGQIVTYEVSGNQTPMIVKKIKPKIRGVVIVAKGAENRTVKSLIVDAIEKGFSVPSYKISVAPRKQAK</sequence>
<accession>A0A1T2XNA4</accession>
<organism evidence="2 3">
    <name type="scientific">Paenibacillus selenitireducens</name>
    <dbReference type="NCBI Taxonomy" id="1324314"/>
    <lineage>
        <taxon>Bacteria</taxon>
        <taxon>Bacillati</taxon>
        <taxon>Bacillota</taxon>
        <taxon>Bacilli</taxon>
        <taxon>Bacillales</taxon>
        <taxon>Paenibacillaceae</taxon>
        <taxon>Paenibacillus</taxon>
    </lineage>
</organism>
<dbReference type="AlphaFoldDB" id="A0A1T2XNA4"/>
<comment type="caution">
    <text evidence="2">The sequence shown here is derived from an EMBL/GenBank/DDBJ whole genome shotgun (WGS) entry which is preliminary data.</text>
</comment>
<dbReference type="InterPro" id="IPR014195">
    <property type="entry name" value="Spore_III_AG"/>
</dbReference>
<feature type="transmembrane region" description="Helical" evidence="1">
    <location>
        <begin position="25"/>
        <end position="44"/>
    </location>
</feature>
<dbReference type="STRING" id="1324314.BVG16_03210"/>
<dbReference type="Proteomes" id="UP000190188">
    <property type="component" value="Unassembled WGS sequence"/>
</dbReference>
<proteinExistence type="predicted"/>
<protein>
    <submittedName>
        <fullName evidence="2">Stage III sporulation protein AG</fullName>
    </submittedName>
</protein>
<dbReference type="NCBIfam" id="TIGR02830">
    <property type="entry name" value="spore_III_AG"/>
    <property type="match status" value="1"/>
</dbReference>
<dbReference type="RefSeq" id="WP_078497069.1">
    <property type="nucleotide sequence ID" value="NZ_MSZX01000001.1"/>
</dbReference>
<evidence type="ECO:0000313" key="3">
    <source>
        <dbReference type="Proteomes" id="UP000190188"/>
    </source>
</evidence>
<name>A0A1T2XNA4_9BACL</name>
<evidence type="ECO:0000256" key="1">
    <source>
        <dbReference type="SAM" id="Phobius"/>
    </source>
</evidence>
<keyword evidence="3" id="KW-1185">Reference proteome</keyword>